<evidence type="ECO:0000256" key="11">
    <source>
        <dbReference type="ARBA" id="ARBA00093218"/>
    </source>
</evidence>
<feature type="binding site" evidence="14">
    <location>
        <begin position="25"/>
        <end position="30"/>
    </location>
    <ligand>
        <name>ITP</name>
        <dbReference type="ChEBI" id="CHEBI:61402"/>
    </ligand>
</feature>
<evidence type="ECO:0000256" key="13">
    <source>
        <dbReference type="ARBA" id="ARBA00093271"/>
    </source>
</evidence>
<dbReference type="SUPFAM" id="SSF52972">
    <property type="entry name" value="ITPase-like"/>
    <property type="match status" value="1"/>
</dbReference>
<dbReference type="KEGG" id="csol:105367596"/>
<dbReference type="GO" id="GO:0005737">
    <property type="term" value="C:cytoplasm"/>
    <property type="evidence" value="ECO:0007669"/>
    <property type="project" value="UniProtKB-SubCell"/>
</dbReference>
<dbReference type="PANTHER" id="PTHR11067:SF9">
    <property type="entry name" value="INOSINE TRIPHOSPHATE PYROPHOSPHATASE"/>
    <property type="match status" value="1"/>
</dbReference>
<keyword evidence="16" id="KW-1185">Reference proteome</keyword>
<sequence length="211" mass="23602">MCLRFSVTKISRGLTSMSKPIVFVTGNAKKLEEFIAILGKGFPREITSKKIDLPEYQGEIDEICIKKCETAVKIVQGPVIIEDTCLCFDALKGLPGPYIKWFLDKLGPDGLYTMLAGFENKKAQAVCTFAYCEGKVDDPVLLFEGRTYGTIVKPRGTIKFGWDPCFQPDGKDVTFAELSKETKNEISHRSKALSKLKEYLLKDEMNPALEI</sequence>
<comment type="catalytic activity">
    <reaction evidence="11">
        <text>ITP + H2O = IMP + diphosphate + H(+)</text>
        <dbReference type="Rhea" id="RHEA:29399"/>
        <dbReference type="ChEBI" id="CHEBI:15377"/>
        <dbReference type="ChEBI" id="CHEBI:15378"/>
        <dbReference type="ChEBI" id="CHEBI:33019"/>
        <dbReference type="ChEBI" id="CHEBI:58053"/>
        <dbReference type="ChEBI" id="CHEBI:61402"/>
        <dbReference type="EC" id="3.6.1.66"/>
    </reaction>
    <physiologicalReaction direction="left-to-right" evidence="11">
        <dbReference type="Rhea" id="RHEA:29400"/>
    </physiologicalReaction>
</comment>
<dbReference type="InterPro" id="IPR002637">
    <property type="entry name" value="RdgB/HAM1"/>
</dbReference>
<feature type="binding site" evidence="14">
    <location>
        <position position="83"/>
    </location>
    <ligand>
        <name>Mg(2+)</name>
        <dbReference type="ChEBI" id="CHEBI:18420"/>
    </ligand>
</feature>
<dbReference type="EC" id="3.6.1.66" evidence="14"/>
<comment type="catalytic activity">
    <reaction evidence="14">
        <text>XTP + H2O = XMP + diphosphate + H(+)</text>
        <dbReference type="Rhea" id="RHEA:28610"/>
        <dbReference type="ChEBI" id="CHEBI:15377"/>
        <dbReference type="ChEBI" id="CHEBI:15378"/>
        <dbReference type="ChEBI" id="CHEBI:33019"/>
        <dbReference type="ChEBI" id="CHEBI:57464"/>
        <dbReference type="ChEBI" id="CHEBI:61314"/>
        <dbReference type="EC" id="3.6.1.66"/>
    </reaction>
</comment>
<evidence type="ECO:0000256" key="1">
    <source>
        <dbReference type="ARBA" id="ARBA00004496"/>
    </source>
</evidence>
<keyword evidence="3 14" id="KW-0963">Cytoplasm</keyword>
<keyword evidence="7 14" id="KW-0460">Magnesium</keyword>
<comment type="cofactor">
    <cofactor evidence="14">
        <name>Mg(2+)</name>
        <dbReference type="ChEBI" id="CHEBI:18420"/>
    </cofactor>
    <cofactor evidence="14">
        <name>Mn(2+)</name>
        <dbReference type="ChEBI" id="CHEBI:29035"/>
    </cofactor>
    <text evidence="14">Binds 1 divalent metal cation per subunit; can use either Mg(2+) or Mn(2+).</text>
</comment>
<evidence type="ECO:0000256" key="8">
    <source>
        <dbReference type="ARBA" id="ARBA00023080"/>
    </source>
</evidence>
<dbReference type="InterPro" id="IPR027502">
    <property type="entry name" value="ITPase"/>
</dbReference>
<dbReference type="InterPro" id="IPR029001">
    <property type="entry name" value="ITPase-like_fam"/>
</dbReference>
<comment type="subunit">
    <text evidence="14">Homodimer.</text>
</comment>
<dbReference type="CDD" id="cd00515">
    <property type="entry name" value="HAM1"/>
    <property type="match status" value="1"/>
</dbReference>
<organism evidence="16 17">
    <name type="scientific">Ceratosolen solmsi marchali</name>
    <dbReference type="NCBI Taxonomy" id="326594"/>
    <lineage>
        <taxon>Eukaryota</taxon>
        <taxon>Metazoa</taxon>
        <taxon>Ecdysozoa</taxon>
        <taxon>Arthropoda</taxon>
        <taxon>Hexapoda</taxon>
        <taxon>Insecta</taxon>
        <taxon>Pterygota</taxon>
        <taxon>Neoptera</taxon>
        <taxon>Endopterygota</taxon>
        <taxon>Hymenoptera</taxon>
        <taxon>Apocrita</taxon>
        <taxon>Proctotrupomorpha</taxon>
        <taxon>Chalcidoidea</taxon>
        <taxon>Agaonidae</taxon>
        <taxon>Agaoninae</taxon>
        <taxon>Ceratosolen</taxon>
    </lineage>
</organism>
<feature type="binding site" evidence="14">
    <location>
        <position position="55"/>
    </location>
    <ligand>
        <name>Mg(2+)</name>
        <dbReference type="ChEBI" id="CHEBI:18420"/>
    </ligand>
</feature>
<comment type="function">
    <text evidence="14">Pyrophosphatase that hydrolyzes non-canonical purine nucleotides such as inosine triphosphate (ITP), deoxyinosine triphosphate (dITP) or xanthosine 5'-triphosphate (XTP) to their respective monophosphate derivatives. The enzyme does not distinguish between the deoxy- and ribose forms. Probably excludes non-canonical purines from RNA and DNA precursor pools, thus preventing their incorporation into RNA and DNA and avoiding chromosomal lesions.</text>
</comment>
<comment type="catalytic activity">
    <reaction evidence="13">
        <text>N(6)-hydroxy-dATP + H2O = N(6)-hydroxy-dAMP + diphosphate + H(+)</text>
        <dbReference type="Rhea" id="RHEA:83971"/>
        <dbReference type="ChEBI" id="CHEBI:15377"/>
        <dbReference type="ChEBI" id="CHEBI:15378"/>
        <dbReference type="ChEBI" id="CHEBI:33019"/>
        <dbReference type="ChEBI" id="CHEBI:233529"/>
        <dbReference type="ChEBI" id="CHEBI:233530"/>
    </reaction>
    <physiologicalReaction direction="left-to-right" evidence="13">
        <dbReference type="Rhea" id="RHEA:83972"/>
    </physiologicalReaction>
</comment>
<feature type="binding site" evidence="14">
    <location>
        <position position="183"/>
    </location>
    <ligand>
        <name>ITP</name>
        <dbReference type="ChEBI" id="CHEBI:61402"/>
    </ligand>
</feature>
<dbReference type="GO" id="GO:0009117">
    <property type="term" value="P:nucleotide metabolic process"/>
    <property type="evidence" value="ECO:0007669"/>
    <property type="project" value="UniProtKB-KW"/>
</dbReference>
<dbReference type="GO" id="GO:0036220">
    <property type="term" value="F:ITP diphosphatase activity"/>
    <property type="evidence" value="ECO:0007669"/>
    <property type="project" value="UniProtKB-UniRule"/>
</dbReference>
<evidence type="ECO:0000256" key="14">
    <source>
        <dbReference type="HAMAP-Rule" id="MF_03148"/>
    </source>
</evidence>
<evidence type="ECO:0000256" key="5">
    <source>
        <dbReference type="ARBA" id="ARBA00022741"/>
    </source>
</evidence>
<dbReference type="AlphaFoldDB" id="A0AAJ7E1S0"/>
<accession>A0AAJ7E1S0</accession>
<evidence type="ECO:0000256" key="3">
    <source>
        <dbReference type="ARBA" id="ARBA00022490"/>
    </source>
</evidence>
<dbReference type="GO" id="GO:0036222">
    <property type="term" value="F:XTP diphosphatase activity"/>
    <property type="evidence" value="ECO:0007669"/>
    <property type="project" value="UniProtKB-UniRule"/>
</dbReference>
<comment type="catalytic activity">
    <reaction evidence="12">
        <text>dITP + H2O = dIMP + diphosphate + H(+)</text>
        <dbReference type="Rhea" id="RHEA:28342"/>
        <dbReference type="ChEBI" id="CHEBI:15377"/>
        <dbReference type="ChEBI" id="CHEBI:15378"/>
        <dbReference type="ChEBI" id="CHEBI:33019"/>
        <dbReference type="ChEBI" id="CHEBI:61194"/>
        <dbReference type="ChEBI" id="CHEBI:61382"/>
        <dbReference type="EC" id="3.6.1.66"/>
    </reaction>
    <physiologicalReaction direction="left-to-right" evidence="12">
        <dbReference type="Rhea" id="RHEA:28343"/>
    </physiologicalReaction>
</comment>
<evidence type="ECO:0000256" key="6">
    <source>
        <dbReference type="ARBA" id="ARBA00022801"/>
    </source>
</evidence>
<keyword evidence="4 14" id="KW-0479">Metal-binding</keyword>
<protein>
    <recommendedName>
        <fullName evidence="14">Inosine triphosphate pyrophosphatase</fullName>
        <shortName evidence="14">ITPase</shortName>
        <shortName evidence="14">Inosine triphosphatase</shortName>
        <ecNumber evidence="14">3.6.1.66</ecNumber>
    </recommendedName>
    <alternativeName>
        <fullName evidence="14">Non-canonical purine NTP pyrophosphatase</fullName>
    </alternativeName>
    <alternativeName>
        <fullName evidence="14">Non-standard purine NTP pyrophosphatase</fullName>
    </alternativeName>
    <alternativeName>
        <fullName evidence="14">Nucleoside-triphosphate diphosphatase</fullName>
    </alternativeName>
    <alternativeName>
        <fullName evidence="14">Nucleoside-triphosphate pyrophosphatase</fullName>
        <shortName evidence="14">NTPase</shortName>
    </alternativeName>
    <alternativeName>
        <fullName evidence="14">XTP/dITP diphosphatase</fullName>
    </alternativeName>
</protein>
<evidence type="ECO:0000256" key="10">
    <source>
        <dbReference type="ARBA" id="ARBA00054940"/>
    </source>
</evidence>
<name>A0AAJ7E1S0_9HYME</name>
<comment type="function">
    <text evidence="10">Pyrophosphatase that hydrolyzes the non-canonical purine nucleotides inosine triphosphate (ITP), deoxyinosine triphosphate (dITP) as well as 2'-deoxy-N-6-hydroxylaminopurine triphosphate (dHAPTP) and xanthosine 5'-triphosphate (XTP) to their respective monophosphate derivatives. The enzyme does not distinguish between the deoxy- and ribose forms. Probably excludes non-canonical purines from RNA and DNA precursor pools, thus preventing their incorporation into RNA and DNA and avoiding chromosomal lesions.</text>
</comment>
<dbReference type="Proteomes" id="UP000695007">
    <property type="component" value="Unplaced"/>
</dbReference>
<feature type="binding site" evidence="14">
    <location>
        <begin position="160"/>
        <end position="163"/>
    </location>
    <ligand>
        <name>ITP</name>
        <dbReference type="ChEBI" id="CHEBI:61402"/>
    </ligand>
</feature>
<dbReference type="Gene3D" id="3.90.950.10">
    <property type="match status" value="1"/>
</dbReference>
<evidence type="ECO:0000256" key="4">
    <source>
        <dbReference type="ARBA" id="ARBA00022723"/>
    </source>
</evidence>
<evidence type="ECO:0000256" key="2">
    <source>
        <dbReference type="ARBA" id="ARBA00008023"/>
    </source>
</evidence>
<dbReference type="GO" id="GO:0009204">
    <property type="term" value="P:deoxyribonucleoside triphosphate catabolic process"/>
    <property type="evidence" value="ECO:0007669"/>
    <property type="project" value="UniProtKB-UniRule"/>
</dbReference>
<proteinExistence type="inferred from homology"/>
<keyword evidence="9 14" id="KW-0464">Manganese</keyword>
<evidence type="ECO:0000256" key="12">
    <source>
        <dbReference type="ARBA" id="ARBA00093255"/>
    </source>
</evidence>
<keyword evidence="6 14" id="KW-0378">Hydrolase</keyword>
<feature type="binding site" evidence="14">
    <location>
        <begin position="83"/>
        <end position="84"/>
    </location>
    <ligand>
        <name>ITP</name>
        <dbReference type="ChEBI" id="CHEBI:61402"/>
    </ligand>
</feature>
<dbReference type="GeneID" id="105367596"/>
<dbReference type="FunFam" id="3.90.950.10:FF:000003">
    <property type="entry name" value="Inosine triphosphate pyrophosphatase"/>
    <property type="match status" value="1"/>
</dbReference>
<feature type="binding site" evidence="14">
    <location>
        <begin position="188"/>
        <end position="189"/>
    </location>
    <ligand>
        <name>ITP</name>
        <dbReference type="ChEBI" id="CHEBI:61402"/>
    </ligand>
</feature>
<comment type="similarity">
    <text evidence="2 14 15">Belongs to the HAM1 NTPase family.</text>
</comment>
<dbReference type="GO" id="GO:0000166">
    <property type="term" value="F:nucleotide binding"/>
    <property type="evidence" value="ECO:0007669"/>
    <property type="project" value="UniProtKB-KW"/>
</dbReference>
<dbReference type="HAMAP" id="MF_03148">
    <property type="entry name" value="HAM1_NTPase"/>
    <property type="match status" value="1"/>
</dbReference>
<evidence type="ECO:0000256" key="9">
    <source>
        <dbReference type="ARBA" id="ARBA00023211"/>
    </source>
</evidence>
<dbReference type="RefSeq" id="XP_011504669.1">
    <property type="nucleotide sequence ID" value="XM_011506367.1"/>
</dbReference>
<reference evidence="17" key="1">
    <citation type="submission" date="2025-08" db="UniProtKB">
        <authorList>
            <consortium name="RefSeq"/>
        </authorList>
    </citation>
    <scope>IDENTIFICATION</scope>
</reference>
<keyword evidence="5 14" id="KW-0547">Nucleotide-binding</keyword>
<evidence type="ECO:0000313" key="16">
    <source>
        <dbReference type="Proteomes" id="UP000695007"/>
    </source>
</evidence>
<evidence type="ECO:0000256" key="15">
    <source>
        <dbReference type="RuleBase" id="RU003781"/>
    </source>
</evidence>
<dbReference type="PANTHER" id="PTHR11067">
    <property type="entry name" value="INOSINE TRIPHOSPHATE PYROPHOSPHATASE/HAM1 PROTEIN"/>
    <property type="match status" value="1"/>
</dbReference>
<feature type="binding site" evidence="14">
    <location>
        <position position="67"/>
    </location>
    <ligand>
        <name>ITP</name>
        <dbReference type="ChEBI" id="CHEBI:61402"/>
    </ligand>
</feature>
<dbReference type="GO" id="GO:0035870">
    <property type="term" value="F:dITP diphosphatase activity"/>
    <property type="evidence" value="ECO:0007669"/>
    <property type="project" value="UniProtKB-UniRule"/>
</dbReference>
<comment type="subcellular location">
    <subcellularLocation>
        <location evidence="1 14">Cytoplasm</location>
    </subcellularLocation>
</comment>
<evidence type="ECO:0000313" key="17">
    <source>
        <dbReference type="RefSeq" id="XP_011504669.1"/>
    </source>
</evidence>
<dbReference type="Pfam" id="PF01725">
    <property type="entry name" value="Ham1p_like"/>
    <property type="match status" value="1"/>
</dbReference>
<gene>
    <name evidence="17" type="primary">LOC105367596</name>
</gene>
<keyword evidence="8 14" id="KW-0546">Nucleotide metabolism</keyword>
<evidence type="ECO:0000256" key="7">
    <source>
        <dbReference type="ARBA" id="ARBA00022842"/>
    </source>
</evidence>
<dbReference type="NCBIfam" id="TIGR00042">
    <property type="entry name" value="RdgB/HAM1 family non-canonical purine NTP pyrophosphatase"/>
    <property type="match status" value="1"/>
</dbReference>
<dbReference type="GO" id="GO:0046872">
    <property type="term" value="F:metal ion binding"/>
    <property type="evidence" value="ECO:0007669"/>
    <property type="project" value="UniProtKB-KW"/>
</dbReference>